<dbReference type="CDD" id="cd02226">
    <property type="entry name" value="cupin_YdbB-like"/>
    <property type="match status" value="1"/>
</dbReference>
<evidence type="ECO:0000313" key="2">
    <source>
        <dbReference type="EMBL" id="PWG63533.1"/>
    </source>
</evidence>
<dbReference type="SUPFAM" id="SSF51182">
    <property type="entry name" value="RmlC-like cupins"/>
    <property type="match status" value="1"/>
</dbReference>
<protein>
    <submittedName>
        <fullName evidence="2">Mannose-6-phosphate isomerase</fullName>
    </submittedName>
</protein>
<reference evidence="2 3" key="1">
    <citation type="submission" date="2018-05" db="EMBL/GenBank/DDBJ databases">
        <title>Spiribacter halobius sp. nov., a moderately halophilic bacterium isolated from marine solar saltern.</title>
        <authorList>
            <person name="Zheng W.-S."/>
            <person name="Lu D.-C."/>
            <person name="Du Z.-J."/>
        </authorList>
    </citation>
    <scope>NUCLEOTIDE SEQUENCE [LARGE SCALE GENOMIC DNA]</scope>
    <source>
        <strain evidence="2 3">E85</strain>
    </source>
</reference>
<dbReference type="InterPro" id="IPR052044">
    <property type="entry name" value="PKS_Associated_Protein"/>
</dbReference>
<dbReference type="InterPro" id="IPR014710">
    <property type="entry name" value="RmlC-like_jellyroll"/>
</dbReference>
<dbReference type="Proteomes" id="UP000245474">
    <property type="component" value="Unassembled WGS sequence"/>
</dbReference>
<dbReference type="AlphaFoldDB" id="A0A2U2N364"/>
<feature type="domain" description="Cyclic nucleotide-binding" evidence="1">
    <location>
        <begin position="37"/>
        <end position="75"/>
    </location>
</feature>
<evidence type="ECO:0000259" key="1">
    <source>
        <dbReference type="PROSITE" id="PS50042"/>
    </source>
</evidence>
<proteinExistence type="predicted"/>
<evidence type="ECO:0000313" key="3">
    <source>
        <dbReference type="Proteomes" id="UP000245474"/>
    </source>
</evidence>
<sequence length="157" mass="17963">MQKVNLKEKLAGFTEQWSPRVVAELNGQHVRIVKVQGEFVWHQHEHEDELFLVIHGRLRIRLRDREVVLDEGELFVVPRGVEHQPVAEEEAHVLLFEPAATLNTGNVREERTVDRPARVYANRPVCRRIHVSYQPTQADFKAVMCGPCESLGAAVCP</sequence>
<accession>A0A2U2N364</accession>
<dbReference type="GO" id="GO:0016853">
    <property type="term" value="F:isomerase activity"/>
    <property type="evidence" value="ECO:0007669"/>
    <property type="project" value="UniProtKB-KW"/>
</dbReference>
<organism evidence="2 3">
    <name type="scientific">Sediminicurvatus halobius</name>
    <dbReference type="NCBI Taxonomy" id="2182432"/>
    <lineage>
        <taxon>Bacteria</taxon>
        <taxon>Pseudomonadati</taxon>
        <taxon>Pseudomonadota</taxon>
        <taxon>Gammaproteobacteria</taxon>
        <taxon>Chromatiales</taxon>
        <taxon>Ectothiorhodospiraceae</taxon>
        <taxon>Sediminicurvatus</taxon>
    </lineage>
</organism>
<dbReference type="InterPro" id="IPR011051">
    <property type="entry name" value="RmlC_Cupin_sf"/>
</dbReference>
<dbReference type="RefSeq" id="WP_109678100.1">
    <property type="nucleotide sequence ID" value="NZ_CP086615.1"/>
</dbReference>
<dbReference type="Gene3D" id="2.60.120.10">
    <property type="entry name" value="Jelly Rolls"/>
    <property type="match status" value="1"/>
</dbReference>
<gene>
    <name evidence="2" type="ORF">DEM34_08210</name>
</gene>
<dbReference type="PANTHER" id="PTHR36114:SF1">
    <property type="entry name" value="16.7 KDA PROTEIN IN WHIE LOCUS"/>
    <property type="match status" value="1"/>
</dbReference>
<name>A0A2U2N364_9GAMM</name>
<dbReference type="InterPro" id="IPR000595">
    <property type="entry name" value="cNMP-bd_dom"/>
</dbReference>
<dbReference type="OrthoDB" id="9794183at2"/>
<dbReference type="EMBL" id="QFFI01000010">
    <property type="protein sequence ID" value="PWG63533.1"/>
    <property type="molecule type" value="Genomic_DNA"/>
</dbReference>
<comment type="caution">
    <text evidence="2">The sequence shown here is derived from an EMBL/GenBank/DDBJ whole genome shotgun (WGS) entry which is preliminary data.</text>
</comment>
<dbReference type="PANTHER" id="PTHR36114">
    <property type="entry name" value="16.7 KDA PROTEIN IN WHIE LOCUS"/>
    <property type="match status" value="1"/>
</dbReference>
<dbReference type="InterPro" id="IPR013096">
    <property type="entry name" value="Cupin_2"/>
</dbReference>
<keyword evidence="2" id="KW-0413">Isomerase</keyword>
<dbReference type="PROSITE" id="PS50042">
    <property type="entry name" value="CNMP_BINDING_3"/>
    <property type="match status" value="1"/>
</dbReference>
<keyword evidence="3" id="KW-1185">Reference proteome</keyword>
<dbReference type="Pfam" id="PF07883">
    <property type="entry name" value="Cupin_2"/>
    <property type="match status" value="1"/>
</dbReference>